<dbReference type="PANTHER" id="PTHR32120">
    <property type="entry name" value="SMALL RIBOSOMAL SUBUNIT BIOGENESIS GTPASE RSGA"/>
    <property type="match status" value="1"/>
</dbReference>
<evidence type="ECO:0000259" key="11">
    <source>
        <dbReference type="PROSITE" id="PS50936"/>
    </source>
</evidence>
<dbReference type="Gene3D" id="1.10.40.50">
    <property type="entry name" value="Probable gtpase engc, domain 3"/>
    <property type="match status" value="1"/>
</dbReference>
<dbReference type="EC" id="3.6.1.-" evidence="10"/>
<feature type="domain" description="EngC GTPase" evidence="11">
    <location>
        <begin position="124"/>
        <end position="271"/>
    </location>
</feature>
<feature type="binding site" evidence="10">
    <location>
        <begin position="215"/>
        <end position="223"/>
    </location>
    <ligand>
        <name>GTP</name>
        <dbReference type="ChEBI" id="CHEBI:37565"/>
    </ligand>
</feature>
<keyword evidence="2 10" id="KW-0690">Ribosome biogenesis</keyword>
<keyword evidence="5 10" id="KW-0547">Nucleotide-binding</keyword>
<dbReference type="GO" id="GO:0046872">
    <property type="term" value="F:metal ion binding"/>
    <property type="evidence" value="ECO:0007669"/>
    <property type="project" value="UniProtKB-KW"/>
</dbReference>
<name>A0A2Z6AWC6_9BACT</name>
<feature type="domain" description="CP-type G" evidence="12">
    <location>
        <begin position="118"/>
        <end position="273"/>
    </location>
</feature>
<dbReference type="InterPro" id="IPR030378">
    <property type="entry name" value="G_CP_dom"/>
</dbReference>
<reference evidence="13 14" key="1">
    <citation type="journal article" date="2018" name="Sci. Adv.">
        <title>Multi-heme cytochromes provide a pathway for survival in energy-limited environments.</title>
        <authorList>
            <person name="Deng X."/>
            <person name="Dohmae N."/>
            <person name="Nealson K.H."/>
            <person name="Hashimoto K."/>
            <person name="Okamoto A."/>
        </authorList>
    </citation>
    <scope>NUCLEOTIDE SEQUENCE [LARGE SCALE GENOMIC DNA]</scope>
    <source>
        <strain evidence="13 14">IS5</strain>
    </source>
</reference>
<keyword evidence="8 10" id="KW-0694">RNA-binding</keyword>
<dbReference type="GO" id="GO:0019843">
    <property type="term" value="F:rRNA binding"/>
    <property type="evidence" value="ECO:0007669"/>
    <property type="project" value="UniProtKB-KW"/>
</dbReference>
<comment type="function">
    <text evidence="10">One of several proteins that assist in the late maturation steps of the functional core of the 30S ribosomal subunit. Helps release RbfA from mature subunits. May play a role in the assembly of ribosomal proteins into the subunit. Circularly permuted GTPase that catalyzes slow GTP hydrolysis, GTPase activity is stimulated by the 30S ribosomal subunit.</text>
</comment>
<evidence type="ECO:0000256" key="10">
    <source>
        <dbReference type="HAMAP-Rule" id="MF_01820"/>
    </source>
</evidence>
<evidence type="ECO:0000256" key="5">
    <source>
        <dbReference type="ARBA" id="ARBA00022741"/>
    </source>
</evidence>
<evidence type="ECO:0000256" key="4">
    <source>
        <dbReference type="ARBA" id="ARBA00022730"/>
    </source>
</evidence>
<organism evidence="13 14">
    <name type="scientific">Desulfovibrio ferrophilus</name>
    <dbReference type="NCBI Taxonomy" id="241368"/>
    <lineage>
        <taxon>Bacteria</taxon>
        <taxon>Pseudomonadati</taxon>
        <taxon>Thermodesulfobacteriota</taxon>
        <taxon>Desulfovibrionia</taxon>
        <taxon>Desulfovibrionales</taxon>
        <taxon>Desulfovibrionaceae</taxon>
        <taxon>Desulfovibrio</taxon>
    </lineage>
</organism>
<evidence type="ECO:0000256" key="7">
    <source>
        <dbReference type="ARBA" id="ARBA00022833"/>
    </source>
</evidence>
<feature type="binding site" evidence="10">
    <location>
        <begin position="163"/>
        <end position="166"/>
    </location>
    <ligand>
        <name>GTP</name>
        <dbReference type="ChEBI" id="CHEBI:37565"/>
    </ligand>
</feature>
<sequence>MTNHKELQADTSVAPTTLLKLGWDNHFDRQLATITTTYAHIARVISVQRGLFLVSDGNSEWLCSPAGRLLHSHKGDYPVTGDWVFIDDTVVTGVLPRKNILSRGEAGSRGGRTGATTREQAIASNLDAVFIVCGLDRDFNIRRLERYLTLVYNCGLSPVVVLTKADLHEDSESFRMEVETIAFGVPVVLTSMLDGRGRSELESHLGGGQTVAMVGSSGAGKSTLANMLYGNDIQSTNAVSSSVGKGRHTTTVRELIRMPQGGMLMDNPGIREIAFHEDGHGVESAFTEIQELAEKCRFADCTHQHEPGCAVLCAVETGELLPDRLESYHKMKREMQYLSDRRSKSADRVEKERWQYVALLKKSMYKKNK</sequence>
<dbReference type="PROSITE" id="PS50936">
    <property type="entry name" value="ENGC_GTPASE"/>
    <property type="match status" value="1"/>
</dbReference>
<evidence type="ECO:0000256" key="1">
    <source>
        <dbReference type="ARBA" id="ARBA00022490"/>
    </source>
</evidence>
<feature type="binding site" evidence="10">
    <location>
        <position position="303"/>
    </location>
    <ligand>
        <name>Zn(2+)</name>
        <dbReference type="ChEBI" id="CHEBI:29105"/>
    </ligand>
</feature>
<comment type="similarity">
    <text evidence="10">Belongs to the TRAFAC class YlqF/YawG GTPase family. RsgA subfamily.</text>
</comment>
<feature type="binding site" evidence="10">
    <location>
        <position position="301"/>
    </location>
    <ligand>
        <name>Zn(2+)</name>
        <dbReference type="ChEBI" id="CHEBI:29105"/>
    </ligand>
</feature>
<keyword evidence="3 10" id="KW-0479">Metal-binding</keyword>
<dbReference type="Proteomes" id="UP000269883">
    <property type="component" value="Chromosome"/>
</dbReference>
<evidence type="ECO:0000259" key="12">
    <source>
        <dbReference type="PROSITE" id="PS51721"/>
    </source>
</evidence>
<comment type="subunit">
    <text evidence="10">Monomer. Associates with 30S ribosomal subunit, binds 16S rRNA.</text>
</comment>
<dbReference type="PANTHER" id="PTHR32120:SF10">
    <property type="entry name" value="SMALL RIBOSOMAL SUBUNIT BIOGENESIS GTPASE RSGA"/>
    <property type="match status" value="1"/>
</dbReference>
<dbReference type="OrthoDB" id="9809485at2"/>
<keyword evidence="7 10" id="KW-0862">Zinc</keyword>
<dbReference type="GO" id="GO:0003924">
    <property type="term" value="F:GTPase activity"/>
    <property type="evidence" value="ECO:0007669"/>
    <property type="project" value="UniProtKB-UniRule"/>
</dbReference>
<evidence type="ECO:0000313" key="13">
    <source>
        <dbReference type="EMBL" id="BBD07557.1"/>
    </source>
</evidence>
<dbReference type="AlphaFoldDB" id="A0A2Z6AWC6"/>
<dbReference type="InterPro" id="IPR004881">
    <property type="entry name" value="Ribosome_biogen_GTPase_RsgA"/>
</dbReference>
<dbReference type="EMBL" id="AP017378">
    <property type="protein sequence ID" value="BBD07557.1"/>
    <property type="molecule type" value="Genomic_DNA"/>
</dbReference>
<dbReference type="PROSITE" id="PS51721">
    <property type="entry name" value="G_CP"/>
    <property type="match status" value="1"/>
</dbReference>
<comment type="cofactor">
    <cofactor evidence="10">
        <name>Zn(2+)</name>
        <dbReference type="ChEBI" id="CHEBI:29105"/>
    </cofactor>
    <text evidence="10">Binds 1 zinc ion per subunit.</text>
</comment>
<evidence type="ECO:0000313" key="14">
    <source>
        <dbReference type="Proteomes" id="UP000269883"/>
    </source>
</evidence>
<feature type="binding site" evidence="10">
    <location>
        <position position="309"/>
    </location>
    <ligand>
        <name>Zn(2+)</name>
        <dbReference type="ChEBI" id="CHEBI:29105"/>
    </ligand>
</feature>
<keyword evidence="9 10" id="KW-0342">GTP-binding</keyword>
<dbReference type="RefSeq" id="WP_126376913.1">
    <property type="nucleotide sequence ID" value="NZ_AP017378.1"/>
</dbReference>
<dbReference type="Pfam" id="PF03193">
    <property type="entry name" value="RsgA_GTPase"/>
    <property type="match status" value="1"/>
</dbReference>
<feature type="binding site" evidence="10">
    <location>
        <position position="296"/>
    </location>
    <ligand>
        <name>Zn(2+)</name>
        <dbReference type="ChEBI" id="CHEBI:29105"/>
    </ligand>
</feature>
<evidence type="ECO:0000256" key="6">
    <source>
        <dbReference type="ARBA" id="ARBA00022801"/>
    </source>
</evidence>
<dbReference type="GO" id="GO:0042274">
    <property type="term" value="P:ribosomal small subunit biogenesis"/>
    <property type="evidence" value="ECO:0007669"/>
    <property type="project" value="UniProtKB-UniRule"/>
</dbReference>
<evidence type="ECO:0000256" key="3">
    <source>
        <dbReference type="ARBA" id="ARBA00022723"/>
    </source>
</evidence>
<dbReference type="NCBIfam" id="TIGR00157">
    <property type="entry name" value="ribosome small subunit-dependent GTPase A"/>
    <property type="match status" value="1"/>
</dbReference>
<dbReference type="KEGG" id="dfl:DFE_0831"/>
<dbReference type="InterPro" id="IPR010914">
    <property type="entry name" value="RsgA_GTPase_dom"/>
</dbReference>
<dbReference type="GO" id="GO:0005737">
    <property type="term" value="C:cytoplasm"/>
    <property type="evidence" value="ECO:0007669"/>
    <property type="project" value="UniProtKB-SubCell"/>
</dbReference>
<keyword evidence="6 10" id="KW-0378">Hydrolase</keyword>
<evidence type="ECO:0000256" key="2">
    <source>
        <dbReference type="ARBA" id="ARBA00022517"/>
    </source>
</evidence>
<keyword evidence="1 10" id="KW-0963">Cytoplasm</keyword>
<dbReference type="InterPro" id="IPR027417">
    <property type="entry name" value="P-loop_NTPase"/>
</dbReference>
<evidence type="ECO:0000256" key="9">
    <source>
        <dbReference type="ARBA" id="ARBA00023134"/>
    </source>
</evidence>
<gene>
    <name evidence="10" type="primary">rsgA</name>
    <name evidence="13" type="ORF">DFE_0831</name>
</gene>
<dbReference type="CDD" id="cd01854">
    <property type="entry name" value="YjeQ_EngC"/>
    <property type="match status" value="1"/>
</dbReference>
<accession>A0A2Z6AWC6</accession>
<comment type="subcellular location">
    <subcellularLocation>
        <location evidence="10">Cytoplasm</location>
    </subcellularLocation>
</comment>
<dbReference type="Gene3D" id="3.40.50.300">
    <property type="entry name" value="P-loop containing nucleotide triphosphate hydrolases"/>
    <property type="match status" value="1"/>
</dbReference>
<proteinExistence type="inferred from homology"/>
<dbReference type="SUPFAM" id="SSF52540">
    <property type="entry name" value="P-loop containing nucleoside triphosphate hydrolases"/>
    <property type="match status" value="1"/>
</dbReference>
<dbReference type="HAMAP" id="MF_01820">
    <property type="entry name" value="GTPase_RsgA"/>
    <property type="match status" value="1"/>
</dbReference>
<evidence type="ECO:0000256" key="8">
    <source>
        <dbReference type="ARBA" id="ARBA00022884"/>
    </source>
</evidence>
<keyword evidence="4 10" id="KW-0699">rRNA-binding</keyword>
<protein>
    <recommendedName>
        <fullName evidence="10">Small ribosomal subunit biogenesis GTPase RsgA</fullName>
        <ecNumber evidence="10">3.6.1.-</ecNumber>
    </recommendedName>
</protein>
<dbReference type="GO" id="GO:0005525">
    <property type="term" value="F:GTP binding"/>
    <property type="evidence" value="ECO:0007669"/>
    <property type="project" value="UniProtKB-UniRule"/>
</dbReference>
<keyword evidence="14" id="KW-1185">Reference proteome</keyword>